<feature type="transmembrane region" description="Helical" evidence="7">
    <location>
        <begin position="417"/>
        <end position="437"/>
    </location>
</feature>
<evidence type="ECO:0000256" key="7">
    <source>
        <dbReference type="SAM" id="Phobius"/>
    </source>
</evidence>
<dbReference type="InterPro" id="IPR027417">
    <property type="entry name" value="P-loop_NTPase"/>
</dbReference>
<dbReference type="SUPFAM" id="SSF103473">
    <property type="entry name" value="MFS general substrate transporter"/>
    <property type="match status" value="1"/>
</dbReference>
<dbReference type="InterPro" id="IPR003593">
    <property type="entry name" value="AAA+_ATPase"/>
</dbReference>
<name>A0A6J6EQF0_9ZZZZ</name>
<dbReference type="GO" id="GO:0005524">
    <property type="term" value="F:ATP binding"/>
    <property type="evidence" value="ECO:0007669"/>
    <property type="project" value="UniProtKB-KW"/>
</dbReference>
<dbReference type="SMART" id="SM00382">
    <property type="entry name" value="AAA"/>
    <property type="match status" value="1"/>
</dbReference>
<dbReference type="AlphaFoldDB" id="A0A6J6EQF0"/>
<keyword evidence="5" id="KW-0029">Amino-acid transport</keyword>
<dbReference type="PANTHER" id="PTHR43820:SF4">
    <property type="entry name" value="HIGH-AFFINITY BRANCHED-CHAIN AMINO ACID TRANSPORT ATP-BINDING PROTEIN LIVF"/>
    <property type="match status" value="1"/>
</dbReference>
<dbReference type="Pfam" id="PF00005">
    <property type="entry name" value="ABC_tran"/>
    <property type="match status" value="1"/>
</dbReference>
<dbReference type="InterPro" id="IPR020846">
    <property type="entry name" value="MFS_dom"/>
</dbReference>
<dbReference type="PANTHER" id="PTHR43820">
    <property type="entry name" value="HIGH-AFFINITY BRANCHED-CHAIN AMINO ACID TRANSPORT ATP-BINDING PROTEIN LIVF"/>
    <property type="match status" value="1"/>
</dbReference>
<protein>
    <submittedName>
        <fullName evidence="10">Unannotated protein</fullName>
    </submittedName>
</protein>
<dbReference type="PROSITE" id="PS50893">
    <property type="entry name" value="ABC_TRANSPORTER_2"/>
    <property type="match status" value="1"/>
</dbReference>
<feature type="transmembrane region" description="Helical" evidence="7">
    <location>
        <begin position="381"/>
        <end position="405"/>
    </location>
</feature>
<dbReference type="GO" id="GO:0015658">
    <property type="term" value="F:branched-chain amino acid transmembrane transporter activity"/>
    <property type="evidence" value="ECO:0007669"/>
    <property type="project" value="TreeGrafter"/>
</dbReference>
<dbReference type="CDD" id="cd03224">
    <property type="entry name" value="ABC_TM1139_LivF_branched"/>
    <property type="match status" value="1"/>
</dbReference>
<dbReference type="Gene3D" id="3.40.50.300">
    <property type="entry name" value="P-loop containing nucleotide triphosphate hydrolases"/>
    <property type="match status" value="1"/>
</dbReference>
<feature type="transmembrane region" description="Helical" evidence="7">
    <location>
        <begin position="137"/>
        <end position="156"/>
    </location>
</feature>
<keyword evidence="4" id="KW-0067">ATP-binding</keyword>
<dbReference type="SUPFAM" id="SSF52540">
    <property type="entry name" value="P-loop containing nucleoside triphosphate hydrolases"/>
    <property type="match status" value="1"/>
</dbReference>
<dbReference type="EMBL" id="CAEZTS010000064">
    <property type="protein sequence ID" value="CAB4578761.1"/>
    <property type="molecule type" value="Genomic_DNA"/>
</dbReference>
<feature type="transmembrane region" description="Helical" evidence="7">
    <location>
        <begin position="58"/>
        <end position="77"/>
    </location>
</feature>
<evidence type="ECO:0000256" key="3">
    <source>
        <dbReference type="ARBA" id="ARBA00022741"/>
    </source>
</evidence>
<feature type="compositionally biased region" description="Low complexity" evidence="6">
    <location>
        <begin position="1"/>
        <end position="25"/>
    </location>
</feature>
<feature type="transmembrane region" description="Helical" evidence="7">
    <location>
        <begin position="104"/>
        <end position="125"/>
    </location>
</feature>
<evidence type="ECO:0000256" key="6">
    <source>
        <dbReference type="SAM" id="MobiDB-lite"/>
    </source>
</evidence>
<dbReference type="Gene3D" id="1.20.1250.20">
    <property type="entry name" value="MFS general substrate transporter like domains"/>
    <property type="match status" value="2"/>
</dbReference>
<feature type="domain" description="ABC transporter" evidence="9">
    <location>
        <begin position="503"/>
        <end position="735"/>
    </location>
</feature>
<keyword evidence="7" id="KW-0472">Membrane</keyword>
<organism evidence="10">
    <name type="scientific">freshwater metagenome</name>
    <dbReference type="NCBI Taxonomy" id="449393"/>
    <lineage>
        <taxon>unclassified sequences</taxon>
        <taxon>metagenomes</taxon>
        <taxon>ecological metagenomes</taxon>
    </lineage>
</organism>
<dbReference type="PROSITE" id="PS50850">
    <property type="entry name" value="MFS"/>
    <property type="match status" value="1"/>
</dbReference>
<dbReference type="GO" id="GO:0015807">
    <property type="term" value="P:L-amino acid transport"/>
    <property type="evidence" value="ECO:0007669"/>
    <property type="project" value="TreeGrafter"/>
</dbReference>
<feature type="transmembrane region" description="Helical" evidence="7">
    <location>
        <begin position="357"/>
        <end position="375"/>
    </location>
</feature>
<dbReference type="InterPro" id="IPR036259">
    <property type="entry name" value="MFS_trans_sf"/>
</dbReference>
<keyword evidence="2" id="KW-0813">Transport</keyword>
<dbReference type="Pfam" id="PF07690">
    <property type="entry name" value="MFS_1"/>
    <property type="match status" value="1"/>
</dbReference>
<keyword evidence="7" id="KW-1133">Transmembrane helix</keyword>
<evidence type="ECO:0000256" key="4">
    <source>
        <dbReference type="ARBA" id="ARBA00022840"/>
    </source>
</evidence>
<feature type="transmembrane region" description="Helical" evidence="7">
    <location>
        <begin position="324"/>
        <end position="345"/>
    </location>
</feature>
<dbReference type="InterPro" id="IPR052156">
    <property type="entry name" value="BCAA_Transport_ATP-bd_LivF"/>
</dbReference>
<dbReference type="InterPro" id="IPR003439">
    <property type="entry name" value="ABC_transporter-like_ATP-bd"/>
</dbReference>
<feature type="transmembrane region" description="Helical" evidence="7">
    <location>
        <begin position="287"/>
        <end position="312"/>
    </location>
</feature>
<proteinExistence type="inferred from homology"/>
<keyword evidence="7" id="KW-0812">Transmembrane</keyword>
<evidence type="ECO:0000259" key="8">
    <source>
        <dbReference type="PROSITE" id="PS50850"/>
    </source>
</evidence>
<evidence type="ECO:0000313" key="10">
    <source>
        <dbReference type="EMBL" id="CAB4578761.1"/>
    </source>
</evidence>
<gene>
    <name evidence="10" type="ORF">UFOPK1722_00865</name>
</gene>
<dbReference type="GO" id="GO:0016887">
    <property type="term" value="F:ATP hydrolysis activity"/>
    <property type="evidence" value="ECO:0007669"/>
    <property type="project" value="InterPro"/>
</dbReference>
<evidence type="ECO:0000259" key="9">
    <source>
        <dbReference type="PROSITE" id="PS50893"/>
    </source>
</evidence>
<comment type="similarity">
    <text evidence="1">Belongs to the ABC transporter superfamily.</text>
</comment>
<feature type="transmembrane region" description="Helical" evidence="7">
    <location>
        <begin position="449"/>
        <end position="467"/>
    </location>
</feature>
<evidence type="ECO:0000256" key="1">
    <source>
        <dbReference type="ARBA" id="ARBA00005417"/>
    </source>
</evidence>
<feature type="domain" description="Major facilitator superfamily (MFS) profile" evidence="8">
    <location>
        <begin position="67"/>
        <end position="473"/>
    </location>
</feature>
<evidence type="ECO:0000256" key="5">
    <source>
        <dbReference type="ARBA" id="ARBA00022970"/>
    </source>
</evidence>
<dbReference type="InterPro" id="IPR017871">
    <property type="entry name" value="ABC_transporter-like_CS"/>
</dbReference>
<dbReference type="InterPro" id="IPR011701">
    <property type="entry name" value="MFS"/>
</dbReference>
<sequence length="739" mass="78943">MQDQESSSQERPQSSSASALAASIAVEEEARDDTRTEVDASALGGFVDTGANQMSLRAGFKAGGLSVALVLLLFTIFEEFDRVAMQVLGPDIQETLGVSDTVLLGLQSFGGVVLVLATLPFAWLADRYSRVRVLSGASGLWLLFVGFTGAVVNPFLMGVARAGSGFGASARIPIGPSLVADQYPLAVRTRIFAIEALGRPLGQVLGPLFAGAIVVAAGDDAGDWRVVFFALLIPAGLSVLWSLSLKEPQRGRQEQEAVLGATMAPDLTEPPVRLSAAFQRLKKVRTFYFLVVGIGVLGFALVAVPSAFNLLLEDAYGYSAFKRGWLGAITWSGALIGIPLAGRLGDRLFRKNPPSSLKMMGGFILLYGLFVTTGLRFQDPVVMVALVTIGYSFQGMAFTQVGPAISSIIPYQMRSQAFAMVGVYIFLMGGFFGGLLAGALSDAHGERTALTSIVPPAALLGGLLIIYGSRYMKRDIALCVAELKEQQEERVRLAGDPGNVPVLQVRNVDVSYGNLQVLFDVGFDVRKGEVLALLGTNGAGKSTILRAISGLVMPDRGVVRMNGRTITLVDPQFRSQMGLVQIPGGEAVFPSMTVAENLAIWSRQIPDVDKRREKLQLVDETFAVLRERADQRAGSLSGGQQQMLALAKAIMLEPELLCIDELSLGLAPVVVQDLLQVVEKLKEQGTTMVIVEQSVNVALSIADRAVFMERGQVKFEGPAKDLLERGDLLRAVFLSGAGA</sequence>
<dbReference type="PROSITE" id="PS00211">
    <property type="entry name" value="ABC_TRANSPORTER_1"/>
    <property type="match status" value="1"/>
</dbReference>
<feature type="region of interest" description="Disordered" evidence="6">
    <location>
        <begin position="1"/>
        <end position="36"/>
    </location>
</feature>
<evidence type="ECO:0000256" key="2">
    <source>
        <dbReference type="ARBA" id="ARBA00022448"/>
    </source>
</evidence>
<accession>A0A6J6EQF0</accession>
<reference evidence="10" key="1">
    <citation type="submission" date="2020-05" db="EMBL/GenBank/DDBJ databases">
        <authorList>
            <person name="Chiriac C."/>
            <person name="Salcher M."/>
            <person name="Ghai R."/>
            <person name="Kavagutti S V."/>
        </authorList>
    </citation>
    <scope>NUCLEOTIDE SEQUENCE</scope>
</reference>
<feature type="transmembrane region" description="Helical" evidence="7">
    <location>
        <begin position="224"/>
        <end position="243"/>
    </location>
</feature>
<keyword evidence="3" id="KW-0547">Nucleotide-binding</keyword>